<reference evidence="1" key="1">
    <citation type="submission" date="2023-07" db="EMBL/GenBank/DDBJ databases">
        <title>Ureibacillus sp. isolated from freshwater well.</title>
        <authorList>
            <person name="Kirdat K."/>
            <person name="Bhatt A."/>
            <person name="Teware R."/>
            <person name="Bhavsar Y."/>
            <person name="Yadav A."/>
        </authorList>
    </citation>
    <scope>NUCLEOTIDE SEQUENCE</scope>
    <source>
        <strain evidence="1">BA0131</strain>
    </source>
</reference>
<name>A0ABT8GSK8_9BACL</name>
<gene>
    <name evidence="1" type="ORF">QYB95_12685</name>
</gene>
<accession>A0ABT8GSK8</accession>
<dbReference type="RefSeq" id="WP_301138698.1">
    <property type="nucleotide sequence ID" value="NZ_JAUHTQ010000009.1"/>
</dbReference>
<sequence>MKKLLLAGAGILLLAGGIIFYSEFRTVNFVDAFLTNPDELADKVHRVTIWGEGDHESFEALAIFNQSDEDFDEILAALSEWEVKRTLFQDIDYTNMYKMDIANNAQPINPVVLKITPDGMMNIHGKEYKLISGSSMEELIDIAK</sequence>
<comment type="caution">
    <text evidence="1">The sequence shown here is derived from an EMBL/GenBank/DDBJ whole genome shotgun (WGS) entry which is preliminary data.</text>
</comment>
<dbReference type="Proteomes" id="UP001172743">
    <property type="component" value="Unassembled WGS sequence"/>
</dbReference>
<protein>
    <submittedName>
        <fullName evidence="1">Uncharacterized protein</fullName>
    </submittedName>
</protein>
<evidence type="ECO:0000313" key="2">
    <source>
        <dbReference type="Proteomes" id="UP001172743"/>
    </source>
</evidence>
<evidence type="ECO:0000313" key="1">
    <source>
        <dbReference type="EMBL" id="MDN4494400.1"/>
    </source>
</evidence>
<keyword evidence="2" id="KW-1185">Reference proteome</keyword>
<organism evidence="1 2">
    <name type="scientific">Ureibacillus aquaedulcis</name>
    <dbReference type="NCBI Taxonomy" id="3058421"/>
    <lineage>
        <taxon>Bacteria</taxon>
        <taxon>Bacillati</taxon>
        <taxon>Bacillota</taxon>
        <taxon>Bacilli</taxon>
        <taxon>Bacillales</taxon>
        <taxon>Caryophanaceae</taxon>
        <taxon>Ureibacillus</taxon>
    </lineage>
</organism>
<dbReference type="EMBL" id="JAUHTQ010000009">
    <property type="protein sequence ID" value="MDN4494400.1"/>
    <property type="molecule type" value="Genomic_DNA"/>
</dbReference>
<proteinExistence type="predicted"/>